<evidence type="ECO:0000256" key="2">
    <source>
        <dbReference type="ARBA" id="ARBA00005417"/>
    </source>
</evidence>
<dbReference type="EMBL" id="BAABFC010000029">
    <property type="protein sequence ID" value="GAA4504395.1"/>
    <property type="molecule type" value="Genomic_DNA"/>
</dbReference>
<evidence type="ECO:0000256" key="3">
    <source>
        <dbReference type="ARBA" id="ARBA00022448"/>
    </source>
</evidence>
<dbReference type="PANTHER" id="PTHR43166">
    <property type="entry name" value="AMINO ACID IMPORT ATP-BINDING PROTEIN"/>
    <property type="match status" value="1"/>
</dbReference>
<dbReference type="InterPro" id="IPR030679">
    <property type="entry name" value="ABC_ATPase_HisP-typ"/>
</dbReference>
<feature type="domain" description="ABC transporter" evidence="9">
    <location>
        <begin position="7"/>
        <end position="249"/>
    </location>
</feature>
<dbReference type="SUPFAM" id="SSF52540">
    <property type="entry name" value="P-loop containing nucleoside triphosphate hydrolases"/>
    <property type="match status" value="1"/>
</dbReference>
<reference evidence="11" key="1">
    <citation type="journal article" date="2019" name="Int. J. Syst. Evol. Microbiol.">
        <title>The Global Catalogue of Microorganisms (GCM) 10K type strain sequencing project: providing services to taxonomists for standard genome sequencing and annotation.</title>
        <authorList>
            <consortium name="The Broad Institute Genomics Platform"/>
            <consortium name="The Broad Institute Genome Sequencing Center for Infectious Disease"/>
            <person name="Wu L."/>
            <person name="Ma J."/>
        </authorList>
    </citation>
    <scope>NUCLEOTIDE SEQUENCE [LARGE SCALE GENOMIC DNA]</scope>
    <source>
        <strain evidence="11">JCM 32226</strain>
    </source>
</reference>
<evidence type="ECO:0000259" key="9">
    <source>
        <dbReference type="PROSITE" id="PS50893"/>
    </source>
</evidence>
<sequence length="254" mass="28675">MSDTPAITVNRLSKQFDNVEVLRDINLTVNKGEVVSILGSSGSGKSTLLRCMNWLEQPDRGTIHIGEERIGIDDQTQQPMSNKQLARIRERVGMVFQSFNLWPHLTVRQNVTEALLHVKKMSKEEANQIATTQLEKVGMLEKQHVYPITLSGGQKQRVAIARSLAMSPEVMLFDEPTSALDPERVGEVLAVMKQLSQEGYTMVVVTHEMEFARAVSDQVVFLEKGKLIEQAPPEEFFTNPKSERVKQFLQTVRQ</sequence>
<evidence type="ECO:0000256" key="8">
    <source>
        <dbReference type="ARBA" id="ARBA00023136"/>
    </source>
</evidence>
<dbReference type="PANTHER" id="PTHR43166:SF9">
    <property type="entry name" value="GLUTAMATE_ASPARTATE IMPORT ATP-BINDING PROTEIN GLTL"/>
    <property type="match status" value="1"/>
</dbReference>
<dbReference type="PIRSF" id="PIRSF039085">
    <property type="entry name" value="ABC_ATPase_HisP"/>
    <property type="match status" value="1"/>
</dbReference>
<gene>
    <name evidence="10" type="ORF">GCM10023095_32330</name>
</gene>
<dbReference type="InterPro" id="IPR027417">
    <property type="entry name" value="P-loop_NTPase"/>
</dbReference>
<dbReference type="SMART" id="SM00382">
    <property type="entry name" value="AAA"/>
    <property type="match status" value="1"/>
</dbReference>
<evidence type="ECO:0000256" key="6">
    <source>
        <dbReference type="ARBA" id="ARBA00022840"/>
    </source>
</evidence>
<dbReference type="InterPro" id="IPR017871">
    <property type="entry name" value="ABC_transporter-like_CS"/>
</dbReference>
<dbReference type="Gene3D" id="3.40.50.300">
    <property type="entry name" value="P-loop containing nucleotide triphosphate hydrolases"/>
    <property type="match status" value="1"/>
</dbReference>
<evidence type="ECO:0000256" key="4">
    <source>
        <dbReference type="ARBA" id="ARBA00022475"/>
    </source>
</evidence>
<dbReference type="InterPro" id="IPR003439">
    <property type="entry name" value="ABC_transporter-like_ATP-bd"/>
</dbReference>
<proteinExistence type="inferred from homology"/>
<keyword evidence="8" id="KW-0472">Membrane</keyword>
<keyword evidence="5" id="KW-0547">Nucleotide-binding</keyword>
<comment type="subcellular location">
    <subcellularLocation>
        <location evidence="1">Cell inner membrane</location>
        <topology evidence="1">Peripheral membrane protein</topology>
    </subcellularLocation>
</comment>
<evidence type="ECO:0000256" key="7">
    <source>
        <dbReference type="ARBA" id="ARBA00022970"/>
    </source>
</evidence>
<name>A0ABP8QM02_9GAMM</name>
<keyword evidence="11" id="KW-1185">Reference proteome</keyword>
<comment type="similarity">
    <text evidence="2">Belongs to the ABC transporter superfamily.</text>
</comment>
<accession>A0ABP8QM02</accession>
<keyword evidence="6 10" id="KW-0067">ATP-binding</keyword>
<dbReference type="CDD" id="cd03262">
    <property type="entry name" value="ABC_HisP_GlnQ"/>
    <property type="match status" value="1"/>
</dbReference>
<keyword evidence="4" id="KW-1003">Cell membrane</keyword>
<dbReference type="Pfam" id="PF00005">
    <property type="entry name" value="ABC_tran"/>
    <property type="match status" value="1"/>
</dbReference>
<dbReference type="InterPro" id="IPR003593">
    <property type="entry name" value="AAA+_ATPase"/>
</dbReference>
<dbReference type="Proteomes" id="UP001501321">
    <property type="component" value="Unassembled WGS sequence"/>
</dbReference>
<evidence type="ECO:0000256" key="1">
    <source>
        <dbReference type="ARBA" id="ARBA00004417"/>
    </source>
</evidence>
<dbReference type="PROSITE" id="PS50893">
    <property type="entry name" value="ABC_TRANSPORTER_2"/>
    <property type="match status" value="1"/>
</dbReference>
<keyword evidence="7" id="KW-0029">Amino-acid transport</keyword>
<keyword evidence="3" id="KW-0813">Transport</keyword>
<organism evidence="10 11">
    <name type="scientific">Pseudaeromonas paramecii</name>
    <dbReference type="NCBI Taxonomy" id="2138166"/>
    <lineage>
        <taxon>Bacteria</taxon>
        <taxon>Pseudomonadati</taxon>
        <taxon>Pseudomonadota</taxon>
        <taxon>Gammaproteobacteria</taxon>
        <taxon>Aeromonadales</taxon>
        <taxon>Aeromonadaceae</taxon>
        <taxon>Pseudaeromonas</taxon>
    </lineage>
</organism>
<dbReference type="InterPro" id="IPR050086">
    <property type="entry name" value="MetN_ABC_transporter-like"/>
</dbReference>
<comment type="caution">
    <text evidence="10">The sequence shown here is derived from an EMBL/GenBank/DDBJ whole genome shotgun (WGS) entry which is preliminary data.</text>
</comment>
<protein>
    <submittedName>
        <fullName evidence="10">Amino acid ABC transporter ATP-binding protein</fullName>
    </submittedName>
</protein>
<evidence type="ECO:0000256" key="5">
    <source>
        <dbReference type="ARBA" id="ARBA00022741"/>
    </source>
</evidence>
<evidence type="ECO:0000313" key="10">
    <source>
        <dbReference type="EMBL" id="GAA4504395.1"/>
    </source>
</evidence>
<dbReference type="PROSITE" id="PS00211">
    <property type="entry name" value="ABC_TRANSPORTER_1"/>
    <property type="match status" value="1"/>
</dbReference>
<dbReference type="GO" id="GO:0005524">
    <property type="term" value="F:ATP binding"/>
    <property type="evidence" value="ECO:0007669"/>
    <property type="project" value="UniProtKB-KW"/>
</dbReference>
<dbReference type="RefSeq" id="WP_345015016.1">
    <property type="nucleotide sequence ID" value="NZ_BAABFC010000029.1"/>
</dbReference>
<evidence type="ECO:0000313" key="11">
    <source>
        <dbReference type="Proteomes" id="UP001501321"/>
    </source>
</evidence>